<evidence type="ECO:0000313" key="2">
    <source>
        <dbReference type="EMBL" id="CAK4031274.1"/>
    </source>
</evidence>
<organism evidence="2 3">
    <name type="scientific">Lecanosticta acicola</name>
    <dbReference type="NCBI Taxonomy" id="111012"/>
    <lineage>
        <taxon>Eukaryota</taxon>
        <taxon>Fungi</taxon>
        <taxon>Dikarya</taxon>
        <taxon>Ascomycota</taxon>
        <taxon>Pezizomycotina</taxon>
        <taxon>Dothideomycetes</taxon>
        <taxon>Dothideomycetidae</taxon>
        <taxon>Mycosphaerellales</taxon>
        <taxon>Mycosphaerellaceae</taxon>
        <taxon>Lecanosticta</taxon>
    </lineage>
</organism>
<sequence>MNSKLTKKRSPAPPPEKGLPPPGSGSESPPCPARSHGGSGVSAGAQDGTAATDLAIFAPASPFDLLLFLLPDYNHNIHCNSHCHVSRNGEEPLKMLRSVCSDTILHISQACQQLFEEHEPLDHHRASAAVVPPASSRTAHRSWCSPKAKPKRRQQQQRLKRLSELQHRGPLGALGRILSHRAAPRCVRCLKLNEQLSASEFHLPLGLTNRHGYIAPTATYEGLQKAKLFEYRSARRKAFDKMTELYEAGYKVHMDAWIDFSDGRAPYCNTKQWHKARSATVRDPLV</sequence>
<name>A0AAI8Z2G9_9PEZI</name>
<dbReference type="EMBL" id="CAVMBE010000046">
    <property type="protein sequence ID" value="CAK4031274.1"/>
    <property type="molecule type" value="Genomic_DNA"/>
</dbReference>
<evidence type="ECO:0000256" key="1">
    <source>
        <dbReference type="SAM" id="MobiDB-lite"/>
    </source>
</evidence>
<feature type="region of interest" description="Disordered" evidence="1">
    <location>
        <begin position="131"/>
        <end position="155"/>
    </location>
</feature>
<dbReference type="AlphaFoldDB" id="A0AAI8Z2G9"/>
<keyword evidence="3" id="KW-1185">Reference proteome</keyword>
<feature type="region of interest" description="Disordered" evidence="1">
    <location>
        <begin position="1"/>
        <end position="45"/>
    </location>
</feature>
<accession>A0AAI8Z2G9</accession>
<proteinExistence type="predicted"/>
<dbReference type="Proteomes" id="UP001296104">
    <property type="component" value="Unassembled WGS sequence"/>
</dbReference>
<feature type="compositionally biased region" description="Pro residues" evidence="1">
    <location>
        <begin position="11"/>
        <end position="23"/>
    </location>
</feature>
<reference evidence="2" key="1">
    <citation type="submission" date="2023-11" db="EMBL/GenBank/DDBJ databases">
        <authorList>
            <person name="Alioto T."/>
            <person name="Alioto T."/>
            <person name="Gomez Garrido J."/>
        </authorList>
    </citation>
    <scope>NUCLEOTIDE SEQUENCE</scope>
</reference>
<gene>
    <name evidence="2" type="ORF">LECACI_7A006432</name>
</gene>
<evidence type="ECO:0000313" key="3">
    <source>
        <dbReference type="Proteomes" id="UP001296104"/>
    </source>
</evidence>
<comment type="caution">
    <text evidence="2">The sequence shown here is derived from an EMBL/GenBank/DDBJ whole genome shotgun (WGS) entry which is preliminary data.</text>
</comment>
<feature type="compositionally biased region" description="Basic residues" evidence="1">
    <location>
        <begin position="1"/>
        <end position="10"/>
    </location>
</feature>
<protein>
    <submittedName>
        <fullName evidence="2">Uncharacterized protein</fullName>
    </submittedName>
</protein>